<sequence length="216" mass="25573">MDIKRLVPKLVIFFYFVAFMALKADAKAPEADYPKEIFFATCLASQNLDVFREQGKMWLEELRKNDQNNSKNFDHLFENSVQIISSLPIPYFSVTKNRYQEPDRFYTNPLFVCHRYVDLFANERPKNFSMYELLFKGIETFYEKNIIFVNCMSELTNNSFGGLDFIDGTEAEIKLSREFKDALPLIQDLIKKDNSDMKSVPAKYCYHFQQRHSRQR</sequence>
<reference evidence="1 2" key="2">
    <citation type="journal article" date="2012" name="PLoS ONE">
        <title>Genomic characterization of the taylorella genus.</title>
        <authorList>
            <person name="Hebert L."/>
            <person name="Moumen B."/>
            <person name="Pons N."/>
            <person name="Duquesne F."/>
            <person name="Breuil M.F."/>
            <person name="Goux D."/>
            <person name="Batto J.M."/>
            <person name="Laugier C."/>
            <person name="Renault P."/>
            <person name="Petry S."/>
        </authorList>
    </citation>
    <scope>NUCLEOTIDE SEQUENCE [LARGE SCALE GENOMIC DNA]</scope>
    <source>
        <strain evidence="1 2">MCE3</strain>
    </source>
</reference>
<organism evidence="1 2">
    <name type="scientific">Taylorella asinigenitalis (strain MCE3)</name>
    <dbReference type="NCBI Taxonomy" id="1008459"/>
    <lineage>
        <taxon>Bacteria</taxon>
        <taxon>Pseudomonadati</taxon>
        <taxon>Pseudomonadota</taxon>
        <taxon>Betaproteobacteria</taxon>
        <taxon>Burkholderiales</taxon>
        <taxon>Alcaligenaceae</taxon>
        <taxon>Taylorella</taxon>
    </lineage>
</organism>
<dbReference type="AlphaFoldDB" id="G4QDA3"/>
<evidence type="ECO:0000313" key="1">
    <source>
        <dbReference type="EMBL" id="AEP35920.1"/>
    </source>
</evidence>
<evidence type="ECO:0000313" key="2">
    <source>
        <dbReference type="Proteomes" id="UP000009284"/>
    </source>
</evidence>
<proteinExistence type="predicted"/>
<dbReference type="Proteomes" id="UP000009284">
    <property type="component" value="Chromosome"/>
</dbReference>
<reference key="1">
    <citation type="submission" date="2011-09" db="EMBL/GenBank/DDBJ databases">
        <title>Genomic characterization of the Taylorella genus.</title>
        <authorList>
            <person name="Hebert L."/>
            <person name="Moumen B."/>
            <person name="Pons N."/>
            <person name="Duquesne F."/>
            <person name="Breuil M.-F."/>
            <person name="Goux D."/>
            <person name="Batto J.-M."/>
            <person name="Renault P."/>
            <person name="Laugier C."/>
            <person name="Petry S."/>
        </authorList>
    </citation>
    <scope>NUCLEOTIDE SEQUENCE</scope>
    <source>
        <strain>MCE3</strain>
    </source>
</reference>
<dbReference type="EMBL" id="CP003059">
    <property type="protein sequence ID" value="AEP35920.1"/>
    <property type="molecule type" value="Genomic_DNA"/>
</dbReference>
<keyword evidence="2" id="KW-1185">Reference proteome</keyword>
<dbReference type="HOGENOM" id="CLU_1277103_0_0_4"/>
<dbReference type="KEGG" id="tas:TASI_0129"/>
<protein>
    <submittedName>
        <fullName evidence="1">Uncharacterized protein</fullName>
    </submittedName>
</protein>
<gene>
    <name evidence="1" type="ordered locus">TASI_0129</name>
</gene>
<dbReference type="RefSeq" id="WP_014110819.1">
    <property type="nucleotide sequence ID" value="NC_016043.1"/>
</dbReference>
<name>G4QDA3_TAYAM</name>
<dbReference type="STRING" id="1008459.TASI_0129"/>
<accession>G4QDA3</accession>